<dbReference type="InterPro" id="IPR052774">
    <property type="entry name" value="Celegans_DevNeuronal_Protein"/>
</dbReference>
<proteinExistence type="predicted"/>
<dbReference type="PANTHER" id="PTHR47327">
    <property type="entry name" value="FI18240P1-RELATED"/>
    <property type="match status" value="1"/>
</dbReference>
<dbReference type="SUPFAM" id="SSF57414">
    <property type="entry name" value="Hairpin loop containing domain-like"/>
    <property type="match status" value="2"/>
</dbReference>
<keyword evidence="1" id="KW-0732">Signal</keyword>
<name>A0A0R3RQF1_9BILA</name>
<sequence>MLLLYLVYIITNVETVHHICRMEPTNRLFTGILHISLRMDIKQCKRECLAISTSQCSSVIYVISKNLCLLLSGEQIESDDFIGQDIMNFHKICRRRTKMQSILLKKSCFEEFHGRVLLGVVDEIYENVSKIQCRKACALSLVQSNVLCKAAIYYPKEQECIIASQNRLDLPELFIEDAVAVYLENRCADEQFLKRMQNKHATEEATFSYTSVNDLFFKNGEFLLNTTSSMFLLVENEKTIESNDTAFLNQMPKKPIKEITKQVEQQPLQNIEMSGYKVNFDTSSAYPLHAEYNNSTVNPEAVDNNELTSLFHPQRTYLTY</sequence>
<feature type="domain" description="Apple" evidence="2">
    <location>
        <begin position="108"/>
        <end position="187"/>
    </location>
</feature>
<dbReference type="PANTHER" id="PTHR47327:SF12">
    <property type="entry name" value="APPLE DOMAIN-CONTAINING PROTEIN"/>
    <property type="match status" value="1"/>
</dbReference>
<feature type="signal peptide" evidence="1">
    <location>
        <begin position="1"/>
        <end position="15"/>
    </location>
</feature>
<dbReference type="PROSITE" id="PS50948">
    <property type="entry name" value="PAN"/>
    <property type="match status" value="1"/>
</dbReference>
<keyword evidence="3" id="KW-1185">Reference proteome</keyword>
<evidence type="ECO:0000313" key="3">
    <source>
        <dbReference type="Proteomes" id="UP000050640"/>
    </source>
</evidence>
<dbReference type="CDD" id="cd01099">
    <property type="entry name" value="PAN_AP_HGF"/>
    <property type="match status" value="1"/>
</dbReference>
<reference evidence="4" key="1">
    <citation type="submission" date="2017-02" db="UniProtKB">
        <authorList>
            <consortium name="WormBaseParasite"/>
        </authorList>
    </citation>
    <scope>IDENTIFICATION</scope>
</reference>
<dbReference type="Pfam" id="PF00024">
    <property type="entry name" value="PAN_1"/>
    <property type="match status" value="1"/>
</dbReference>
<dbReference type="WBParaSite" id="EEL_0000390501-mRNA-1">
    <property type="protein sequence ID" value="EEL_0000390501-mRNA-1"/>
    <property type="gene ID" value="EEL_0000390501"/>
</dbReference>
<feature type="chain" id="PRO_5012497929" evidence="1">
    <location>
        <begin position="16"/>
        <end position="320"/>
    </location>
</feature>
<organism evidence="3 4">
    <name type="scientific">Elaeophora elaphi</name>
    <dbReference type="NCBI Taxonomy" id="1147741"/>
    <lineage>
        <taxon>Eukaryota</taxon>
        <taxon>Metazoa</taxon>
        <taxon>Ecdysozoa</taxon>
        <taxon>Nematoda</taxon>
        <taxon>Chromadorea</taxon>
        <taxon>Rhabditida</taxon>
        <taxon>Spirurina</taxon>
        <taxon>Spiruromorpha</taxon>
        <taxon>Filarioidea</taxon>
        <taxon>Onchocercidae</taxon>
        <taxon>Elaeophora</taxon>
    </lineage>
</organism>
<dbReference type="AlphaFoldDB" id="A0A0R3RQF1"/>
<evidence type="ECO:0000259" key="2">
    <source>
        <dbReference type="PROSITE" id="PS50948"/>
    </source>
</evidence>
<dbReference type="InterPro" id="IPR003609">
    <property type="entry name" value="Pan_app"/>
</dbReference>
<dbReference type="GO" id="GO:0009653">
    <property type="term" value="P:anatomical structure morphogenesis"/>
    <property type="evidence" value="ECO:0007669"/>
    <property type="project" value="TreeGrafter"/>
</dbReference>
<accession>A0A0R3RQF1</accession>
<dbReference type="Proteomes" id="UP000050640">
    <property type="component" value="Unplaced"/>
</dbReference>
<dbReference type="Gene3D" id="3.50.4.10">
    <property type="entry name" value="Hepatocyte Growth Factor"/>
    <property type="match status" value="1"/>
</dbReference>
<protein>
    <submittedName>
        <fullName evidence="4">Apple domain-containing protein</fullName>
    </submittedName>
</protein>
<evidence type="ECO:0000256" key="1">
    <source>
        <dbReference type="SAM" id="SignalP"/>
    </source>
</evidence>
<dbReference type="SMART" id="SM00473">
    <property type="entry name" value="PAN_AP"/>
    <property type="match status" value="2"/>
</dbReference>
<evidence type="ECO:0000313" key="4">
    <source>
        <dbReference type="WBParaSite" id="EEL_0000390501-mRNA-1"/>
    </source>
</evidence>